<keyword evidence="2 6" id="KW-0812">Transmembrane</keyword>
<feature type="transmembrane region" description="Helical" evidence="6">
    <location>
        <begin position="187"/>
        <end position="207"/>
    </location>
</feature>
<evidence type="ECO:0000256" key="3">
    <source>
        <dbReference type="ARBA" id="ARBA00022989"/>
    </source>
</evidence>
<reference evidence="8 9" key="1">
    <citation type="submission" date="2018-12" db="EMBL/GenBank/DDBJ databases">
        <title>YIM 101343 draft genome.</title>
        <authorList>
            <person name="Chen X."/>
        </authorList>
    </citation>
    <scope>NUCLEOTIDE SEQUENCE [LARGE SCALE GENOMIC DNA]</scope>
    <source>
        <strain evidence="8 9">YIM 101343</strain>
    </source>
</reference>
<feature type="transmembrane region" description="Helical" evidence="6">
    <location>
        <begin position="34"/>
        <end position="51"/>
    </location>
</feature>
<feature type="transmembrane region" description="Helical" evidence="6">
    <location>
        <begin position="249"/>
        <end position="267"/>
    </location>
</feature>
<proteinExistence type="predicted"/>
<feature type="transmembrane region" description="Helical" evidence="6">
    <location>
        <begin position="334"/>
        <end position="354"/>
    </location>
</feature>
<keyword evidence="4 6" id="KW-0472">Membrane</keyword>
<keyword evidence="9" id="KW-1185">Reference proteome</keyword>
<comment type="subcellular location">
    <subcellularLocation>
        <location evidence="1">Cell membrane</location>
        <topology evidence="1">Multi-pass membrane protein</topology>
    </subcellularLocation>
</comment>
<feature type="transmembrane region" description="Helical" evidence="6">
    <location>
        <begin position="101"/>
        <end position="120"/>
    </location>
</feature>
<feature type="transmembrane region" description="Helical" evidence="6">
    <location>
        <begin position="160"/>
        <end position="181"/>
    </location>
</feature>
<dbReference type="PANTHER" id="PTHR23523">
    <property type="match status" value="1"/>
</dbReference>
<name>A0A430HYI8_9CORY</name>
<comment type="caution">
    <text evidence="8">The sequence shown here is derived from an EMBL/GenBank/DDBJ whole genome shotgun (WGS) entry which is preliminary data.</text>
</comment>
<dbReference type="Proteomes" id="UP000274907">
    <property type="component" value="Unassembled WGS sequence"/>
</dbReference>
<dbReference type="GO" id="GO:0022857">
    <property type="term" value="F:transmembrane transporter activity"/>
    <property type="evidence" value="ECO:0007669"/>
    <property type="project" value="InterPro"/>
</dbReference>
<evidence type="ECO:0000259" key="7">
    <source>
        <dbReference type="PROSITE" id="PS50850"/>
    </source>
</evidence>
<dbReference type="RefSeq" id="WP_126120862.1">
    <property type="nucleotide sequence ID" value="NZ_RXHJ01000008.1"/>
</dbReference>
<sequence>MTEPATGSAPLGGAGPDPDADPEAPRQSLWRGRILLIAGIILLGISLRYAVTGLSPLLPVVREGLGIGVTGASIIGMLPTLMFGAGGLLAPMLARRTSTELVAVVGMTLATIGAVARAMATDATLFIVLSAVSLLGMGFGNVAGAPLVKKYFPDRQAIMLTTFALLMQAGATLPAFTAVPISNAAGWRWSLASWALISFLAIIPWAIQLFRKDSAPATAQGETAGAQESAGVSFGIGSLLRSPTAVGTALFYATASFNTYAVLAWMPTILGDRGLDLGAAAGVFSIYTFMTLPMALIVPLIAAKMEQPFPLAAALSVVHAIGFTGLLLAPGIPALWVTIMGLGGGAFPFAIAMFNRRTRTEAGSAVISGFAMGVGYLVGTLGPLAGGWLFSATGGWEAAMILYAASGVLMLGGAYLMTRKKFLEDEVRTVAPATG</sequence>
<feature type="transmembrane region" description="Helical" evidence="6">
    <location>
        <begin position="309"/>
        <end position="328"/>
    </location>
</feature>
<feature type="region of interest" description="Disordered" evidence="5">
    <location>
        <begin position="1"/>
        <end position="25"/>
    </location>
</feature>
<feature type="transmembrane region" description="Helical" evidence="6">
    <location>
        <begin position="279"/>
        <end position="302"/>
    </location>
</feature>
<dbReference type="PANTHER" id="PTHR23523:SF2">
    <property type="entry name" value="2-NITROIMIDAZOLE TRANSPORTER"/>
    <property type="match status" value="1"/>
</dbReference>
<dbReference type="PROSITE" id="PS50850">
    <property type="entry name" value="MFS"/>
    <property type="match status" value="1"/>
</dbReference>
<protein>
    <submittedName>
        <fullName evidence="8">MFS transporter</fullName>
    </submittedName>
</protein>
<organism evidence="8 9">
    <name type="scientific">Corynebacterium hylobatis</name>
    <dbReference type="NCBI Taxonomy" id="1859290"/>
    <lineage>
        <taxon>Bacteria</taxon>
        <taxon>Bacillati</taxon>
        <taxon>Actinomycetota</taxon>
        <taxon>Actinomycetes</taxon>
        <taxon>Mycobacteriales</taxon>
        <taxon>Corynebacteriaceae</taxon>
        <taxon>Corynebacterium</taxon>
    </lineage>
</organism>
<accession>A0A430HYI8</accession>
<dbReference type="Gene3D" id="1.20.1250.20">
    <property type="entry name" value="MFS general substrate transporter like domains"/>
    <property type="match status" value="2"/>
</dbReference>
<evidence type="ECO:0000313" key="9">
    <source>
        <dbReference type="Proteomes" id="UP000274907"/>
    </source>
</evidence>
<dbReference type="OrthoDB" id="5317164at2"/>
<gene>
    <name evidence="8" type="ORF">EAH68_08300</name>
</gene>
<keyword evidence="3 6" id="KW-1133">Transmembrane helix</keyword>
<evidence type="ECO:0000313" key="8">
    <source>
        <dbReference type="EMBL" id="RSZ63173.1"/>
    </source>
</evidence>
<dbReference type="AlphaFoldDB" id="A0A430HYI8"/>
<feature type="transmembrane region" description="Helical" evidence="6">
    <location>
        <begin position="366"/>
        <end position="390"/>
    </location>
</feature>
<feature type="transmembrane region" description="Helical" evidence="6">
    <location>
        <begin position="126"/>
        <end position="148"/>
    </location>
</feature>
<feature type="domain" description="Major facilitator superfamily (MFS) profile" evidence="7">
    <location>
        <begin position="34"/>
        <end position="422"/>
    </location>
</feature>
<feature type="transmembrane region" description="Helical" evidence="6">
    <location>
        <begin position="71"/>
        <end position="94"/>
    </location>
</feature>
<dbReference type="InterPro" id="IPR020846">
    <property type="entry name" value="MFS_dom"/>
</dbReference>
<dbReference type="EMBL" id="RXHJ01000008">
    <property type="protein sequence ID" value="RSZ63173.1"/>
    <property type="molecule type" value="Genomic_DNA"/>
</dbReference>
<dbReference type="SUPFAM" id="SSF103473">
    <property type="entry name" value="MFS general substrate transporter"/>
    <property type="match status" value="1"/>
</dbReference>
<evidence type="ECO:0000256" key="6">
    <source>
        <dbReference type="SAM" id="Phobius"/>
    </source>
</evidence>
<dbReference type="InterPro" id="IPR052524">
    <property type="entry name" value="MFS_Cyanate_Porter"/>
</dbReference>
<evidence type="ECO:0000256" key="2">
    <source>
        <dbReference type="ARBA" id="ARBA00022692"/>
    </source>
</evidence>
<feature type="transmembrane region" description="Helical" evidence="6">
    <location>
        <begin position="396"/>
        <end position="418"/>
    </location>
</feature>
<dbReference type="InterPro" id="IPR011701">
    <property type="entry name" value="MFS"/>
</dbReference>
<evidence type="ECO:0000256" key="1">
    <source>
        <dbReference type="ARBA" id="ARBA00004651"/>
    </source>
</evidence>
<dbReference type="InterPro" id="IPR036259">
    <property type="entry name" value="MFS_trans_sf"/>
</dbReference>
<evidence type="ECO:0000256" key="4">
    <source>
        <dbReference type="ARBA" id="ARBA00023136"/>
    </source>
</evidence>
<dbReference type="Pfam" id="PF07690">
    <property type="entry name" value="MFS_1"/>
    <property type="match status" value="1"/>
</dbReference>
<evidence type="ECO:0000256" key="5">
    <source>
        <dbReference type="SAM" id="MobiDB-lite"/>
    </source>
</evidence>
<dbReference type="GO" id="GO:0005886">
    <property type="term" value="C:plasma membrane"/>
    <property type="evidence" value="ECO:0007669"/>
    <property type="project" value="UniProtKB-SubCell"/>
</dbReference>